<keyword evidence="1" id="KW-0812">Transmembrane</keyword>
<accession>A0ABU0JCV0</accession>
<dbReference type="EMBL" id="JAUSVX010000008">
    <property type="protein sequence ID" value="MDQ0471074.1"/>
    <property type="molecule type" value="Genomic_DNA"/>
</dbReference>
<proteinExistence type="predicted"/>
<keyword evidence="3" id="KW-1185">Reference proteome</keyword>
<reference evidence="2 3" key="1">
    <citation type="submission" date="2023-07" db="EMBL/GenBank/DDBJ databases">
        <title>Genomic Encyclopedia of Type Strains, Phase IV (KMG-IV): sequencing the most valuable type-strain genomes for metagenomic binning, comparative biology and taxonomic classification.</title>
        <authorList>
            <person name="Goeker M."/>
        </authorList>
    </citation>
    <scope>NUCLEOTIDE SEQUENCE [LARGE SCALE GENOMIC DNA]</scope>
    <source>
        <strain evidence="2 3">DSM 19619</strain>
    </source>
</reference>
<comment type="caution">
    <text evidence="2">The sequence shown here is derived from an EMBL/GenBank/DDBJ whole genome shotgun (WGS) entry which is preliminary data.</text>
</comment>
<gene>
    <name evidence="2" type="ORF">QO011_004097</name>
</gene>
<organism evidence="2 3">
    <name type="scientific">Labrys wisconsinensis</name>
    <dbReference type="NCBI Taxonomy" id="425677"/>
    <lineage>
        <taxon>Bacteria</taxon>
        <taxon>Pseudomonadati</taxon>
        <taxon>Pseudomonadota</taxon>
        <taxon>Alphaproteobacteria</taxon>
        <taxon>Hyphomicrobiales</taxon>
        <taxon>Xanthobacteraceae</taxon>
        <taxon>Labrys</taxon>
    </lineage>
</organism>
<keyword evidence="1" id="KW-0472">Membrane</keyword>
<sequence>MDVPILIFVGAWVLLLGWDVGGGEGLIVPGILGWLLWLIAALRILLPRMRGRPLAPRAVGRRGWVLAWAACAAAFLAIASAELFVSRLMPPSWKEAAAKALHVRTVYRTYGSPP</sequence>
<dbReference type="RefSeq" id="WP_307275664.1">
    <property type="nucleotide sequence ID" value="NZ_JAUSVX010000008.1"/>
</dbReference>
<evidence type="ECO:0000256" key="1">
    <source>
        <dbReference type="SAM" id="Phobius"/>
    </source>
</evidence>
<evidence type="ECO:0000313" key="3">
    <source>
        <dbReference type="Proteomes" id="UP001242480"/>
    </source>
</evidence>
<dbReference type="Proteomes" id="UP001242480">
    <property type="component" value="Unassembled WGS sequence"/>
</dbReference>
<keyword evidence="1" id="KW-1133">Transmembrane helix</keyword>
<protein>
    <submittedName>
        <fullName evidence="2">Uncharacterized protein</fullName>
    </submittedName>
</protein>
<feature type="transmembrane region" description="Helical" evidence="1">
    <location>
        <begin position="66"/>
        <end position="85"/>
    </location>
</feature>
<evidence type="ECO:0000313" key="2">
    <source>
        <dbReference type="EMBL" id="MDQ0471074.1"/>
    </source>
</evidence>
<name>A0ABU0JCV0_9HYPH</name>
<feature type="transmembrane region" description="Helical" evidence="1">
    <location>
        <begin position="27"/>
        <end position="46"/>
    </location>
</feature>